<accession>A0A8H5CH39</accession>
<keyword evidence="2" id="KW-1185">Reference proteome</keyword>
<reference evidence="1 2" key="1">
    <citation type="journal article" date="2020" name="ISME J.">
        <title>Uncovering the hidden diversity of litter-decomposition mechanisms in mushroom-forming fungi.</title>
        <authorList>
            <person name="Floudas D."/>
            <person name="Bentzer J."/>
            <person name="Ahren D."/>
            <person name="Johansson T."/>
            <person name="Persson P."/>
            <person name="Tunlid A."/>
        </authorList>
    </citation>
    <scope>NUCLEOTIDE SEQUENCE [LARGE SCALE GENOMIC DNA]</scope>
    <source>
        <strain evidence="1 2">CBS 175.51</strain>
    </source>
</reference>
<evidence type="ECO:0000313" key="2">
    <source>
        <dbReference type="Proteomes" id="UP000541558"/>
    </source>
</evidence>
<dbReference type="Proteomes" id="UP000541558">
    <property type="component" value="Unassembled WGS sequence"/>
</dbReference>
<gene>
    <name evidence="1" type="ORF">D9611_006069</name>
</gene>
<organism evidence="1 2">
    <name type="scientific">Ephemerocybe angulata</name>
    <dbReference type="NCBI Taxonomy" id="980116"/>
    <lineage>
        <taxon>Eukaryota</taxon>
        <taxon>Fungi</taxon>
        <taxon>Dikarya</taxon>
        <taxon>Basidiomycota</taxon>
        <taxon>Agaricomycotina</taxon>
        <taxon>Agaricomycetes</taxon>
        <taxon>Agaricomycetidae</taxon>
        <taxon>Agaricales</taxon>
        <taxon>Agaricineae</taxon>
        <taxon>Psathyrellaceae</taxon>
        <taxon>Ephemerocybe</taxon>
    </lineage>
</organism>
<protein>
    <submittedName>
        <fullName evidence="1">Uncharacterized protein</fullName>
    </submittedName>
</protein>
<dbReference type="AlphaFoldDB" id="A0A8H5CH39"/>
<comment type="caution">
    <text evidence="1">The sequence shown here is derived from an EMBL/GenBank/DDBJ whole genome shotgun (WGS) entry which is preliminary data.</text>
</comment>
<name>A0A8H5CH39_9AGAR</name>
<proteinExistence type="predicted"/>
<dbReference type="Gene3D" id="2.170.15.10">
    <property type="entry name" value="Proaerolysin, chain A, domain 3"/>
    <property type="match status" value="1"/>
</dbReference>
<sequence length="250" mass="27780">MAIGAFGQDVLAWVVDDAGDDLGGGNVDLRHVDVRKMKTGFGQFHMFSFSNPAVGNKDMGKVILVGSANDPVPFFLAPGSLTTGASAQSFIRLEPGTGQYEYFRMIRVCSDNVSILHSRFGRLEVVTLDSPDNIGSVQISSEQYFQLDYEPMDVDSIEYKFKESRRFNERPHILVDTSNETGSEQTLTYELNEKTSTTSKWDYKVGIKLDTSHSLAMQQPLGPIRYTGSQVALLTHGHCVWDAICHSWIV</sequence>
<evidence type="ECO:0000313" key="1">
    <source>
        <dbReference type="EMBL" id="KAF5341169.1"/>
    </source>
</evidence>
<dbReference type="EMBL" id="JAACJK010000002">
    <property type="protein sequence ID" value="KAF5341169.1"/>
    <property type="molecule type" value="Genomic_DNA"/>
</dbReference>